<evidence type="ECO:0000313" key="4">
    <source>
        <dbReference type="EMBL" id="GHI20092.1"/>
    </source>
</evidence>
<evidence type="ECO:0000256" key="1">
    <source>
        <dbReference type="ARBA" id="ARBA00022553"/>
    </source>
</evidence>
<keyword evidence="1" id="KW-0597">Phosphoprotein</keyword>
<dbReference type="InterPro" id="IPR050923">
    <property type="entry name" value="Cell_Proc_Reg/RNA_Proc"/>
</dbReference>
<dbReference type="SUPFAM" id="SSF49879">
    <property type="entry name" value="SMAD/FHA domain"/>
    <property type="match status" value="1"/>
</dbReference>
<dbReference type="InterPro" id="IPR012551">
    <property type="entry name" value="DUF1707_SHOCT-like"/>
</dbReference>
<keyword evidence="5" id="KW-1185">Reference proteome</keyword>
<proteinExistence type="predicted"/>
<dbReference type="EMBL" id="BNDW01000004">
    <property type="protein sequence ID" value="GHI20092.1"/>
    <property type="molecule type" value="Genomic_DNA"/>
</dbReference>
<sequence>MRPGPAAPSRSRYSPGTWGFWTVRPGHPDNRRVTTPTPYEPPAHSPRLTDAERDRALGLLREGAAQGRLSHDTFLFRMERALQARRPDELAVLTADLRSEGTWTRRVVGAVERVSAFTARVGRAWHSERLPKLLLPQPGPYPLRIGRDPVNGLRLSHETASRLHAELSLQGGLWVLRDLGSTNGTTVNGRRVTGAVVVRAGDVVGFGEMSFRLSLD</sequence>
<dbReference type="Proteomes" id="UP001052739">
    <property type="component" value="Unassembled WGS sequence"/>
</dbReference>
<evidence type="ECO:0000313" key="5">
    <source>
        <dbReference type="Proteomes" id="UP001052739"/>
    </source>
</evidence>
<dbReference type="Pfam" id="PF08044">
    <property type="entry name" value="DUF1707"/>
    <property type="match status" value="1"/>
</dbReference>
<reference evidence="4" key="1">
    <citation type="submission" date="2024-05" db="EMBL/GenBank/DDBJ databases">
        <title>Whole genome shotgun sequence of Streptomyces hydrogenans NBRC 13475.</title>
        <authorList>
            <person name="Komaki H."/>
            <person name="Tamura T."/>
        </authorList>
    </citation>
    <scope>NUCLEOTIDE SEQUENCE</scope>
    <source>
        <strain evidence="4">NBRC 13475</strain>
    </source>
</reference>
<dbReference type="PROSITE" id="PS50006">
    <property type="entry name" value="FHA_DOMAIN"/>
    <property type="match status" value="1"/>
</dbReference>
<gene>
    <name evidence="4" type="ORF">Shyd_14630</name>
</gene>
<name>A0ABQ3P4Z7_9ACTN</name>
<feature type="domain" description="FHA" evidence="3">
    <location>
        <begin position="143"/>
        <end position="192"/>
    </location>
</feature>
<accession>A0ABQ3P4Z7</accession>
<dbReference type="InterPro" id="IPR008984">
    <property type="entry name" value="SMAD_FHA_dom_sf"/>
</dbReference>
<dbReference type="CDD" id="cd00060">
    <property type="entry name" value="FHA"/>
    <property type="match status" value="1"/>
</dbReference>
<dbReference type="Gene3D" id="2.60.200.20">
    <property type="match status" value="1"/>
</dbReference>
<dbReference type="PANTHER" id="PTHR23308">
    <property type="entry name" value="NUCLEAR INHIBITOR OF PROTEIN PHOSPHATASE-1"/>
    <property type="match status" value="1"/>
</dbReference>
<dbReference type="Pfam" id="PF00498">
    <property type="entry name" value="FHA"/>
    <property type="match status" value="1"/>
</dbReference>
<feature type="region of interest" description="Disordered" evidence="2">
    <location>
        <begin position="1"/>
        <end position="49"/>
    </location>
</feature>
<dbReference type="InterPro" id="IPR000253">
    <property type="entry name" value="FHA_dom"/>
</dbReference>
<evidence type="ECO:0000256" key="2">
    <source>
        <dbReference type="SAM" id="MobiDB-lite"/>
    </source>
</evidence>
<protein>
    <submittedName>
        <fullName evidence="4">Peptide-binding protein</fullName>
    </submittedName>
</protein>
<dbReference type="SMART" id="SM00240">
    <property type="entry name" value="FHA"/>
    <property type="match status" value="1"/>
</dbReference>
<organism evidence="4 5">
    <name type="scientific">Streptomyces hydrogenans</name>
    <dbReference type="NCBI Taxonomy" id="1873719"/>
    <lineage>
        <taxon>Bacteria</taxon>
        <taxon>Bacillati</taxon>
        <taxon>Actinomycetota</taxon>
        <taxon>Actinomycetes</taxon>
        <taxon>Kitasatosporales</taxon>
        <taxon>Streptomycetaceae</taxon>
        <taxon>Streptomyces</taxon>
    </lineage>
</organism>
<comment type="caution">
    <text evidence="4">The sequence shown here is derived from an EMBL/GenBank/DDBJ whole genome shotgun (WGS) entry which is preliminary data.</text>
</comment>
<evidence type="ECO:0000259" key="3">
    <source>
        <dbReference type="PROSITE" id="PS50006"/>
    </source>
</evidence>